<dbReference type="Gene3D" id="3.40.50.1820">
    <property type="entry name" value="alpha/beta hydrolase"/>
    <property type="match status" value="1"/>
</dbReference>
<sequence>MFAVHFALLMALTFWPIITPAQLLVPSAADLLLKLANNGECALIGDGDGTDSECATTASSLASRPPPLILVHGFVANKMYLDGQNTPFPTNLPPLCKIVFASKYSVKGWINPLLGAGNVASVTLTNLQSCLFYLMSLRYDNTTDTYHNQTGVGVTMLARRQFGLTCPSTCWISDSLPGGCALSSASPEPVDEVYFAPLINNCLAKFGYVKGCNLFAAPYDWRLTPGMAVMDAYFSNLTNLIEKSVNTTGKKAFLLCHSMGNLMVNYYLNQRMGQEWQQRYLNATINVSAPWGGATFIIEQILSGNVDRLFSGLSLLVSNLEVRKFIRTFASVAFLLPNLLAFPLDTKLASISGTDYTLADLANLLAVANIPYMEQLYQNLSPQIDAQKYTPMFCVHSNINGSTVKAFDYPSGINNAANASMGDGDGLVNIESMRVCQQWKGQGKLVSQVTEFSGPTHAGILRSTSFCELVKTIVS</sequence>
<dbReference type="Pfam" id="PF02450">
    <property type="entry name" value="LCAT"/>
    <property type="match status" value="1"/>
</dbReference>
<dbReference type="GO" id="GO:0008374">
    <property type="term" value="F:O-acyltransferase activity"/>
    <property type="evidence" value="ECO:0007669"/>
    <property type="project" value="InterPro"/>
</dbReference>
<dbReference type="InterPro" id="IPR029058">
    <property type="entry name" value="AB_hydrolase_fold"/>
</dbReference>
<accession>A0A914HAX7</accession>
<dbReference type="InterPro" id="IPR003386">
    <property type="entry name" value="LACT/PDAT_acylTrfase"/>
</dbReference>
<protein>
    <submittedName>
        <fullName evidence="3">Uncharacterized protein</fullName>
    </submittedName>
</protein>
<dbReference type="AlphaFoldDB" id="A0A914HAX7"/>
<evidence type="ECO:0000313" key="2">
    <source>
        <dbReference type="Proteomes" id="UP000887572"/>
    </source>
</evidence>
<keyword evidence="2" id="KW-1185">Reference proteome</keyword>
<dbReference type="Proteomes" id="UP000887572">
    <property type="component" value="Unplaced"/>
</dbReference>
<proteinExistence type="predicted"/>
<dbReference type="SUPFAM" id="SSF53474">
    <property type="entry name" value="alpha/beta-Hydrolases"/>
    <property type="match status" value="1"/>
</dbReference>
<name>A0A914HAX7_GLORO</name>
<feature type="signal peptide" evidence="1">
    <location>
        <begin position="1"/>
        <end position="20"/>
    </location>
</feature>
<evidence type="ECO:0000313" key="3">
    <source>
        <dbReference type="WBParaSite" id="Gr19_v10_g15413.t1"/>
    </source>
</evidence>
<feature type="chain" id="PRO_5037366299" evidence="1">
    <location>
        <begin position="21"/>
        <end position="475"/>
    </location>
</feature>
<reference evidence="3" key="1">
    <citation type="submission" date="2022-11" db="UniProtKB">
        <authorList>
            <consortium name="WormBaseParasite"/>
        </authorList>
    </citation>
    <scope>IDENTIFICATION</scope>
</reference>
<dbReference type="WBParaSite" id="Gr19_v10_g15413.t1">
    <property type="protein sequence ID" value="Gr19_v10_g15413.t1"/>
    <property type="gene ID" value="Gr19_v10_g15413"/>
</dbReference>
<keyword evidence="1" id="KW-0732">Signal</keyword>
<dbReference type="GO" id="GO:0006629">
    <property type="term" value="P:lipid metabolic process"/>
    <property type="evidence" value="ECO:0007669"/>
    <property type="project" value="InterPro"/>
</dbReference>
<organism evidence="2 3">
    <name type="scientific">Globodera rostochiensis</name>
    <name type="common">Golden nematode worm</name>
    <name type="synonym">Heterodera rostochiensis</name>
    <dbReference type="NCBI Taxonomy" id="31243"/>
    <lineage>
        <taxon>Eukaryota</taxon>
        <taxon>Metazoa</taxon>
        <taxon>Ecdysozoa</taxon>
        <taxon>Nematoda</taxon>
        <taxon>Chromadorea</taxon>
        <taxon>Rhabditida</taxon>
        <taxon>Tylenchina</taxon>
        <taxon>Tylenchomorpha</taxon>
        <taxon>Tylenchoidea</taxon>
        <taxon>Heteroderidae</taxon>
        <taxon>Heteroderinae</taxon>
        <taxon>Globodera</taxon>
    </lineage>
</organism>
<evidence type="ECO:0000256" key="1">
    <source>
        <dbReference type="SAM" id="SignalP"/>
    </source>
</evidence>
<dbReference type="PANTHER" id="PTHR11440">
    <property type="entry name" value="LECITHIN-CHOLESTEROL ACYLTRANSFERASE-RELATED"/>
    <property type="match status" value="1"/>
</dbReference>